<evidence type="ECO:0008006" key="3">
    <source>
        <dbReference type="Google" id="ProtNLM"/>
    </source>
</evidence>
<keyword evidence="2" id="KW-1185">Reference proteome</keyword>
<accession>A0ABZ0WVC6</accession>
<evidence type="ECO:0000313" key="2">
    <source>
        <dbReference type="Proteomes" id="UP001324384"/>
    </source>
</evidence>
<proteinExistence type="predicted"/>
<dbReference type="RefSeq" id="WP_114800350.1">
    <property type="nucleotide sequence ID" value="NZ_CP139961.1"/>
</dbReference>
<evidence type="ECO:0000313" key="1">
    <source>
        <dbReference type="EMBL" id="WQE03198.1"/>
    </source>
</evidence>
<dbReference type="EMBL" id="CP139961">
    <property type="protein sequence ID" value="WQE03198.1"/>
    <property type="molecule type" value="Genomic_DNA"/>
</dbReference>
<dbReference type="Proteomes" id="UP001324384">
    <property type="component" value="Chromosome"/>
</dbReference>
<reference evidence="1 2" key="1">
    <citation type="submission" date="2023-12" db="EMBL/GenBank/DDBJ databases">
        <title>Genome sequencing and assembly of bacterial species from a model synthetic community.</title>
        <authorList>
            <person name="Hogle S.L."/>
        </authorList>
    </citation>
    <scope>NUCLEOTIDE SEQUENCE [LARGE SCALE GENOMIC DNA]</scope>
    <source>
        <strain evidence="1 2">HAMBI_2792</strain>
    </source>
</reference>
<sequence>MGFLSLLTIACTDTSAAKTNSDPNAISGSSNISYNKQNFNSLDPEDDPKMVGTNVLGFKMQDSTFESVKKRLPNYQFNEHHHSYADGYILENDGSGFELEGLSHTQFGFDSDQKLVYVFMQIHEADHLNHTTYNKIVSYIKKNNYKIIRTIDPFVGDRKTEFQTPNNEIIVVESPHMGNFNVYVEYYTKEFGRMRQEAQQLENTHQSQTEAKNF</sequence>
<organism evidence="1 2">
    <name type="scientific">Moraxella canis</name>
    <dbReference type="NCBI Taxonomy" id="90239"/>
    <lineage>
        <taxon>Bacteria</taxon>
        <taxon>Pseudomonadati</taxon>
        <taxon>Pseudomonadota</taxon>
        <taxon>Gammaproteobacteria</taxon>
        <taxon>Moraxellales</taxon>
        <taxon>Moraxellaceae</taxon>
        <taxon>Moraxella</taxon>
    </lineage>
</organism>
<protein>
    <recommendedName>
        <fullName evidence="3">Lipoprotein</fullName>
    </recommendedName>
</protein>
<gene>
    <name evidence="1" type="ORF">U0021_05340</name>
</gene>
<name>A0ABZ0WVC6_9GAMM</name>